<evidence type="ECO:0000256" key="1">
    <source>
        <dbReference type="SAM" id="MobiDB-lite"/>
    </source>
</evidence>
<feature type="compositionally biased region" description="Acidic residues" evidence="1">
    <location>
        <begin position="248"/>
        <end position="262"/>
    </location>
</feature>
<gene>
    <name evidence="2" type="ORF">Q5H92_14460</name>
</gene>
<organism evidence="2 3">
    <name type="scientific">Hymenobacter mellowenesis</name>
    <dbReference type="NCBI Taxonomy" id="3063995"/>
    <lineage>
        <taxon>Bacteria</taxon>
        <taxon>Pseudomonadati</taxon>
        <taxon>Bacteroidota</taxon>
        <taxon>Cytophagia</taxon>
        <taxon>Cytophagales</taxon>
        <taxon>Hymenobacteraceae</taxon>
        <taxon>Hymenobacter</taxon>
    </lineage>
</organism>
<evidence type="ECO:0000313" key="2">
    <source>
        <dbReference type="EMBL" id="MDO7847569.1"/>
    </source>
</evidence>
<feature type="region of interest" description="Disordered" evidence="1">
    <location>
        <begin position="239"/>
        <end position="262"/>
    </location>
</feature>
<dbReference type="RefSeq" id="WP_305012246.1">
    <property type="nucleotide sequence ID" value="NZ_JAUQSX010000007.1"/>
</dbReference>
<sequence>MATPEEHAAHNAESEARILSDIEEHGFHIALYNGDGYSPSFAHTIGLYKTYGYPELICFGFSLELLHSVLWEGKRLLDKQPEPDRNVGYPDFLEGFHVRFVTVDEDRYPDYFGYAGWFYKNWDFPALQIVWPDKQALYPWDEGFNPDWKAAQPLLDRDHDFKFREERNVAVFTTRQVLDGLPILRVVHESDGDWQFLCDTTYDVADLKVVALEEIVKRDPTLNELFQLNYGWHAQREAVGEKWQTEEHEIEEDDTEDTEETE</sequence>
<dbReference type="Pfam" id="PF14081">
    <property type="entry name" value="DUF4262"/>
    <property type="match status" value="1"/>
</dbReference>
<dbReference type="EMBL" id="JAUQSX010000007">
    <property type="protein sequence ID" value="MDO7847569.1"/>
    <property type="molecule type" value="Genomic_DNA"/>
</dbReference>
<keyword evidence="3" id="KW-1185">Reference proteome</keyword>
<dbReference type="InterPro" id="IPR025358">
    <property type="entry name" value="DUF4262"/>
</dbReference>
<accession>A0ABT9ACM9</accession>
<name>A0ABT9ACM9_9BACT</name>
<proteinExistence type="predicted"/>
<comment type="caution">
    <text evidence="2">The sequence shown here is derived from an EMBL/GenBank/DDBJ whole genome shotgun (WGS) entry which is preliminary data.</text>
</comment>
<dbReference type="Proteomes" id="UP001167796">
    <property type="component" value="Unassembled WGS sequence"/>
</dbReference>
<protein>
    <submittedName>
        <fullName evidence="2">DUF4262 domain-containing protein</fullName>
    </submittedName>
</protein>
<evidence type="ECO:0000313" key="3">
    <source>
        <dbReference type="Proteomes" id="UP001167796"/>
    </source>
</evidence>
<reference evidence="2" key="1">
    <citation type="submission" date="2023-07" db="EMBL/GenBank/DDBJ databases">
        <authorList>
            <person name="Kim M.K."/>
        </authorList>
    </citation>
    <scope>NUCLEOTIDE SEQUENCE</scope>
    <source>
        <strain evidence="2">M29</strain>
    </source>
</reference>